<feature type="non-terminal residue" evidence="2">
    <location>
        <position position="122"/>
    </location>
</feature>
<protein>
    <submittedName>
        <fullName evidence="2">Uncharacterized protein</fullName>
    </submittedName>
</protein>
<feature type="compositionally biased region" description="Acidic residues" evidence="1">
    <location>
        <begin position="96"/>
        <end position="107"/>
    </location>
</feature>
<gene>
    <name evidence="2" type="ORF">OC842_002456</name>
</gene>
<sequence>MEAETNDLAAHGSKLRHGAPPANLQQEECAHDSASIDGNIRSDQHHVASSAAFRDPSPGPQSDEARNRQQDGSASMDEVASALRALSTSDAVYEIPADEQPGDDDAESATPSDPLSAPPPTV</sequence>
<comment type="caution">
    <text evidence="2">The sequence shown here is derived from an EMBL/GenBank/DDBJ whole genome shotgun (WGS) entry which is preliminary data.</text>
</comment>
<dbReference type="EMBL" id="JAPDMQ010000105">
    <property type="protein sequence ID" value="KAK0534979.1"/>
    <property type="molecule type" value="Genomic_DNA"/>
</dbReference>
<evidence type="ECO:0000313" key="2">
    <source>
        <dbReference type="EMBL" id="KAK0534979.1"/>
    </source>
</evidence>
<accession>A0AAN6GFW8</accession>
<name>A0AAN6GFW8_9BASI</name>
<reference evidence="2" key="1">
    <citation type="journal article" date="2023" name="PhytoFront">
        <title>Draft Genome Resources of Seven Strains of Tilletia horrida, Causal Agent of Kernel Smut of Rice.</title>
        <authorList>
            <person name="Khanal S."/>
            <person name="Antony Babu S."/>
            <person name="Zhou X.G."/>
        </authorList>
    </citation>
    <scope>NUCLEOTIDE SEQUENCE</scope>
    <source>
        <strain evidence="2">TX3</strain>
    </source>
</reference>
<organism evidence="2 3">
    <name type="scientific">Tilletia horrida</name>
    <dbReference type="NCBI Taxonomy" id="155126"/>
    <lineage>
        <taxon>Eukaryota</taxon>
        <taxon>Fungi</taxon>
        <taxon>Dikarya</taxon>
        <taxon>Basidiomycota</taxon>
        <taxon>Ustilaginomycotina</taxon>
        <taxon>Exobasidiomycetes</taxon>
        <taxon>Tilletiales</taxon>
        <taxon>Tilletiaceae</taxon>
        <taxon>Tilletia</taxon>
    </lineage>
</organism>
<evidence type="ECO:0000256" key="1">
    <source>
        <dbReference type="SAM" id="MobiDB-lite"/>
    </source>
</evidence>
<proteinExistence type="predicted"/>
<evidence type="ECO:0000313" key="3">
    <source>
        <dbReference type="Proteomes" id="UP001176521"/>
    </source>
</evidence>
<dbReference type="AlphaFoldDB" id="A0AAN6GFW8"/>
<feature type="region of interest" description="Disordered" evidence="1">
    <location>
        <begin position="1"/>
        <end position="122"/>
    </location>
</feature>
<dbReference type="Proteomes" id="UP001176521">
    <property type="component" value="Unassembled WGS sequence"/>
</dbReference>
<keyword evidence="3" id="KW-1185">Reference proteome</keyword>